<dbReference type="Proteomes" id="UP001054902">
    <property type="component" value="Unassembled WGS sequence"/>
</dbReference>
<evidence type="ECO:0000256" key="1">
    <source>
        <dbReference type="SAM" id="MobiDB-lite"/>
    </source>
</evidence>
<name>A0AAD3D193_9STRA</name>
<keyword evidence="3" id="KW-1185">Reference proteome</keyword>
<evidence type="ECO:0000313" key="2">
    <source>
        <dbReference type="EMBL" id="GFH54670.1"/>
    </source>
</evidence>
<organism evidence="2 3">
    <name type="scientific">Chaetoceros tenuissimus</name>
    <dbReference type="NCBI Taxonomy" id="426638"/>
    <lineage>
        <taxon>Eukaryota</taxon>
        <taxon>Sar</taxon>
        <taxon>Stramenopiles</taxon>
        <taxon>Ochrophyta</taxon>
        <taxon>Bacillariophyta</taxon>
        <taxon>Coscinodiscophyceae</taxon>
        <taxon>Chaetocerotophycidae</taxon>
        <taxon>Chaetocerotales</taxon>
        <taxon>Chaetocerotaceae</taxon>
        <taxon>Chaetoceros</taxon>
    </lineage>
</organism>
<gene>
    <name evidence="2" type="ORF">CTEN210_11146</name>
</gene>
<accession>A0AAD3D193</accession>
<evidence type="ECO:0000313" key="3">
    <source>
        <dbReference type="Proteomes" id="UP001054902"/>
    </source>
</evidence>
<feature type="compositionally biased region" description="Low complexity" evidence="1">
    <location>
        <begin position="135"/>
        <end position="154"/>
    </location>
</feature>
<dbReference type="AlphaFoldDB" id="A0AAD3D193"/>
<dbReference type="EMBL" id="BLLK01000047">
    <property type="protein sequence ID" value="GFH54670.1"/>
    <property type="molecule type" value="Genomic_DNA"/>
</dbReference>
<proteinExistence type="predicted"/>
<reference evidence="2 3" key="1">
    <citation type="journal article" date="2021" name="Sci. Rep.">
        <title>The genome of the diatom Chaetoceros tenuissimus carries an ancient integrated fragment of an extant virus.</title>
        <authorList>
            <person name="Hongo Y."/>
            <person name="Kimura K."/>
            <person name="Takaki Y."/>
            <person name="Yoshida Y."/>
            <person name="Baba S."/>
            <person name="Kobayashi G."/>
            <person name="Nagasaki K."/>
            <person name="Hano T."/>
            <person name="Tomaru Y."/>
        </authorList>
    </citation>
    <scope>NUCLEOTIDE SEQUENCE [LARGE SCALE GENOMIC DNA]</scope>
    <source>
        <strain evidence="2 3">NIES-3715</strain>
    </source>
</reference>
<comment type="caution">
    <text evidence="2">The sequence shown here is derived from an EMBL/GenBank/DDBJ whole genome shotgun (WGS) entry which is preliminary data.</text>
</comment>
<feature type="region of interest" description="Disordered" evidence="1">
    <location>
        <begin position="91"/>
        <end position="178"/>
    </location>
</feature>
<feature type="compositionally biased region" description="Polar residues" evidence="1">
    <location>
        <begin position="93"/>
        <end position="113"/>
    </location>
</feature>
<sequence>MENQTRQLTNSNLEATPLQNHAFHLLNLMDRTDESRMALDRFKTEKEGLFKRFEEASGRKRIVSPRFSFSSEYYVSGRSNLMRPNCLRHKSLDQSSEGNFSKFTSTPVVNTNHPRIGQKPFNPNPYNKLSHYHPSSSNNNIDNHSSSWSSSSSSGKNKRKATPLVTPEVSPSPPSKRIKRLMRDGYRGYHVSNVQEKSSETNHSRNHVMKIKSPISNCCRCNCGNKPERENKKKVEDSFPTSIPTLDSFDLCYEDDDISIWSFDETHSPGYARNSLSFYVED</sequence>
<protein>
    <submittedName>
        <fullName evidence="2">Uncharacterized protein</fullName>
    </submittedName>
</protein>